<dbReference type="Proteomes" id="UP000799429">
    <property type="component" value="Unassembled WGS sequence"/>
</dbReference>
<sequence length="59" mass="6589">MTGAIFNPNHTVPISPSARVPLSHLALLGRWDRGTTGNTARPELTRVTLRLWRAVWGRI</sequence>
<organism evidence="1 2">
    <name type="scientific">Patellaria atrata CBS 101060</name>
    <dbReference type="NCBI Taxonomy" id="1346257"/>
    <lineage>
        <taxon>Eukaryota</taxon>
        <taxon>Fungi</taxon>
        <taxon>Dikarya</taxon>
        <taxon>Ascomycota</taxon>
        <taxon>Pezizomycotina</taxon>
        <taxon>Dothideomycetes</taxon>
        <taxon>Dothideomycetes incertae sedis</taxon>
        <taxon>Patellariales</taxon>
        <taxon>Patellariaceae</taxon>
        <taxon>Patellaria</taxon>
    </lineage>
</organism>
<evidence type="ECO:0000313" key="2">
    <source>
        <dbReference type="Proteomes" id="UP000799429"/>
    </source>
</evidence>
<comment type="caution">
    <text evidence="1">The sequence shown here is derived from an EMBL/GenBank/DDBJ whole genome shotgun (WGS) entry which is preliminary data.</text>
</comment>
<name>A0A9P4SFI0_9PEZI</name>
<protein>
    <submittedName>
        <fullName evidence="1">Uncharacterized protein</fullName>
    </submittedName>
</protein>
<feature type="non-terminal residue" evidence="1">
    <location>
        <position position="59"/>
    </location>
</feature>
<keyword evidence="2" id="KW-1185">Reference proteome</keyword>
<dbReference type="EMBL" id="MU006092">
    <property type="protein sequence ID" value="KAF2840862.1"/>
    <property type="molecule type" value="Genomic_DNA"/>
</dbReference>
<gene>
    <name evidence="1" type="ORF">M501DRAFT_1001927</name>
</gene>
<proteinExistence type="predicted"/>
<accession>A0A9P4SFI0</accession>
<evidence type="ECO:0000313" key="1">
    <source>
        <dbReference type="EMBL" id="KAF2840862.1"/>
    </source>
</evidence>
<dbReference type="AlphaFoldDB" id="A0A9P4SFI0"/>
<reference evidence="1" key="1">
    <citation type="journal article" date="2020" name="Stud. Mycol.">
        <title>101 Dothideomycetes genomes: a test case for predicting lifestyles and emergence of pathogens.</title>
        <authorList>
            <person name="Haridas S."/>
            <person name="Albert R."/>
            <person name="Binder M."/>
            <person name="Bloem J."/>
            <person name="Labutti K."/>
            <person name="Salamov A."/>
            <person name="Andreopoulos B."/>
            <person name="Baker S."/>
            <person name="Barry K."/>
            <person name="Bills G."/>
            <person name="Bluhm B."/>
            <person name="Cannon C."/>
            <person name="Castanera R."/>
            <person name="Culley D."/>
            <person name="Daum C."/>
            <person name="Ezra D."/>
            <person name="Gonzalez J."/>
            <person name="Henrissat B."/>
            <person name="Kuo A."/>
            <person name="Liang C."/>
            <person name="Lipzen A."/>
            <person name="Lutzoni F."/>
            <person name="Magnuson J."/>
            <person name="Mondo S."/>
            <person name="Nolan M."/>
            <person name="Ohm R."/>
            <person name="Pangilinan J."/>
            <person name="Park H.-J."/>
            <person name="Ramirez L."/>
            <person name="Alfaro M."/>
            <person name="Sun H."/>
            <person name="Tritt A."/>
            <person name="Yoshinaga Y."/>
            <person name="Zwiers L.-H."/>
            <person name="Turgeon B."/>
            <person name="Goodwin S."/>
            <person name="Spatafora J."/>
            <person name="Crous P."/>
            <person name="Grigoriev I."/>
        </authorList>
    </citation>
    <scope>NUCLEOTIDE SEQUENCE</scope>
    <source>
        <strain evidence="1">CBS 101060</strain>
    </source>
</reference>